<dbReference type="PANTHER" id="PTHR43649">
    <property type="entry name" value="ARABINOSE-BINDING PROTEIN-RELATED"/>
    <property type="match status" value="1"/>
</dbReference>
<feature type="chain" id="PRO_5039528823" evidence="1">
    <location>
        <begin position="22"/>
        <end position="477"/>
    </location>
</feature>
<proteinExistence type="predicted"/>
<evidence type="ECO:0000256" key="1">
    <source>
        <dbReference type="SAM" id="SignalP"/>
    </source>
</evidence>
<sequence length="477" mass="51947">MKKSLGILMAAVIILSLTACMESKNAAGIDTETNGLIRKETKTQKMTAAGEAASSEKSVITVTFRDDGQGENSTLWKWLQTAYDSFDKKDSCELNISPITACEGDYFAKIALMLQSEKTAPDLVAEDTFQLTADVEAGYLTALDDYLAGYADWTNGSYYDSLKKGVAGADNKVYGVPYNTDIRGLWYNKKIFQKAGLPEVWEPKTWDDIFLACRTIKEEAPDVIPFWCNSGVATGEATSMQTYEMLLYGTGEGLQDEATGKWIISSQGILDSLTFLEELYKNDLGPPLSKVLNGQASNISAREYLPQGKLVISLDGSWITGNYLDTGASPWPEYENVLGFAPMPTRKGDGTGIITMSGGWAWSIPSKSDNKDITMEFIKHLMEPSLYVDAIVAMGSIGTRADIADNEKYSALPFIQTATQYLKVASFRPKDSKYAAVSAHIQTMVESVVSGTSPADAMATYGVDVARTVGEDNVISK</sequence>
<dbReference type="STRING" id="1121322.SAMN02745136_01800"/>
<evidence type="ECO:0000313" key="3">
    <source>
        <dbReference type="Proteomes" id="UP000184386"/>
    </source>
</evidence>
<dbReference type="InterPro" id="IPR050490">
    <property type="entry name" value="Bact_solute-bd_prot1"/>
</dbReference>
<dbReference type="PROSITE" id="PS51257">
    <property type="entry name" value="PROKAR_LIPOPROTEIN"/>
    <property type="match status" value="1"/>
</dbReference>
<dbReference type="SUPFAM" id="SSF53850">
    <property type="entry name" value="Periplasmic binding protein-like II"/>
    <property type="match status" value="1"/>
</dbReference>
<keyword evidence="2" id="KW-0813">Transport</keyword>
<reference evidence="2 3" key="1">
    <citation type="submission" date="2016-11" db="EMBL/GenBank/DDBJ databases">
        <authorList>
            <person name="Jaros S."/>
            <person name="Januszkiewicz K."/>
            <person name="Wedrychowicz H."/>
        </authorList>
    </citation>
    <scope>NUCLEOTIDE SEQUENCE [LARGE SCALE GENOMIC DNA]</scope>
    <source>
        <strain evidence="2 3">DSM 15929</strain>
    </source>
</reference>
<name>A0A1M6PZA4_9FIRM</name>
<dbReference type="Proteomes" id="UP000184386">
    <property type="component" value="Unassembled WGS sequence"/>
</dbReference>
<dbReference type="Gene3D" id="3.40.190.10">
    <property type="entry name" value="Periplasmic binding protein-like II"/>
    <property type="match status" value="2"/>
</dbReference>
<evidence type="ECO:0000313" key="2">
    <source>
        <dbReference type="EMBL" id="SHK13196.1"/>
    </source>
</evidence>
<dbReference type="Pfam" id="PF01547">
    <property type="entry name" value="SBP_bac_1"/>
    <property type="match status" value="1"/>
</dbReference>
<dbReference type="RefSeq" id="WP_073274948.1">
    <property type="nucleotide sequence ID" value="NZ_FRAC01000009.1"/>
</dbReference>
<keyword evidence="1" id="KW-0732">Signal</keyword>
<keyword evidence="2" id="KW-0762">Sugar transport</keyword>
<dbReference type="AlphaFoldDB" id="A0A1M6PZA4"/>
<dbReference type="InterPro" id="IPR006059">
    <property type="entry name" value="SBP"/>
</dbReference>
<feature type="signal peptide" evidence="1">
    <location>
        <begin position="1"/>
        <end position="21"/>
    </location>
</feature>
<dbReference type="EMBL" id="FRAC01000009">
    <property type="protein sequence ID" value="SHK13196.1"/>
    <property type="molecule type" value="Genomic_DNA"/>
</dbReference>
<protein>
    <submittedName>
        <fullName evidence="2">Multiple sugar transport system substrate-binding protein</fullName>
    </submittedName>
</protein>
<gene>
    <name evidence="2" type="ORF">SAMN02745136_01800</name>
</gene>
<organism evidence="2 3">
    <name type="scientific">Anaerocolumna jejuensis DSM 15929</name>
    <dbReference type="NCBI Taxonomy" id="1121322"/>
    <lineage>
        <taxon>Bacteria</taxon>
        <taxon>Bacillati</taxon>
        <taxon>Bacillota</taxon>
        <taxon>Clostridia</taxon>
        <taxon>Lachnospirales</taxon>
        <taxon>Lachnospiraceae</taxon>
        <taxon>Anaerocolumna</taxon>
    </lineage>
</organism>
<keyword evidence="3" id="KW-1185">Reference proteome</keyword>
<dbReference type="PANTHER" id="PTHR43649:SF14">
    <property type="entry name" value="BLR3389 PROTEIN"/>
    <property type="match status" value="1"/>
</dbReference>
<accession>A0A1M6PZA4</accession>